<dbReference type="AlphaFoldDB" id="A0A543INS0"/>
<dbReference type="SUPFAM" id="SSF55826">
    <property type="entry name" value="YbaK/ProRS associated domain"/>
    <property type="match status" value="1"/>
</dbReference>
<proteinExistence type="predicted"/>
<comment type="caution">
    <text evidence="3">The sequence shown here is derived from an EMBL/GenBank/DDBJ whole genome shotgun (WGS) entry which is preliminary data.</text>
</comment>
<name>A0A543INS0_9ACTN</name>
<feature type="domain" description="YbaK/aminoacyl-tRNA synthetase-associated" evidence="2">
    <location>
        <begin position="29"/>
        <end position="145"/>
    </location>
</feature>
<feature type="compositionally biased region" description="Pro residues" evidence="1">
    <location>
        <begin position="175"/>
        <end position="184"/>
    </location>
</feature>
<evidence type="ECO:0000313" key="4">
    <source>
        <dbReference type="Proteomes" id="UP000316706"/>
    </source>
</evidence>
<dbReference type="CDD" id="cd04332">
    <property type="entry name" value="YbaK_like"/>
    <property type="match status" value="1"/>
</dbReference>
<accession>A0A543INS0</accession>
<dbReference type="OrthoDB" id="3533795at2"/>
<dbReference type="InterPro" id="IPR007214">
    <property type="entry name" value="YbaK/aa-tRNA-synth-assoc-dom"/>
</dbReference>
<evidence type="ECO:0000256" key="1">
    <source>
        <dbReference type="SAM" id="MobiDB-lite"/>
    </source>
</evidence>
<dbReference type="Gene3D" id="3.90.960.10">
    <property type="entry name" value="YbaK/aminoacyl-tRNA synthetase-associated domain"/>
    <property type="match status" value="1"/>
</dbReference>
<protein>
    <submittedName>
        <fullName evidence="3">Prolyl-tRNA editing enzyme YbaK/EbsC (Cys-tRNA(Pro) deacylase)</fullName>
    </submittedName>
</protein>
<feature type="region of interest" description="Disordered" evidence="1">
    <location>
        <begin position="159"/>
        <end position="184"/>
    </location>
</feature>
<evidence type="ECO:0000259" key="2">
    <source>
        <dbReference type="Pfam" id="PF04073"/>
    </source>
</evidence>
<keyword evidence="4" id="KW-1185">Reference proteome</keyword>
<dbReference type="Proteomes" id="UP000316706">
    <property type="component" value="Unassembled WGS sequence"/>
</dbReference>
<gene>
    <name evidence="3" type="ORF">FHX41_6022</name>
</gene>
<dbReference type="RefSeq" id="WP_141973725.1">
    <property type="nucleotide sequence ID" value="NZ_VFPO01000001.1"/>
</dbReference>
<organism evidence="3 4">
    <name type="scientific">Actinomadura hallensis</name>
    <dbReference type="NCBI Taxonomy" id="337895"/>
    <lineage>
        <taxon>Bacteria</taxon>
        <taxon>Bacillati</taxon>
        <taxon>Actinomycetota</taxon>
        <taxon>Actinomycetes</taxon>
        <taxon>Streptosporangiales</taxon>
        <taxon>Thermomonosporaceae</taxon>
        <taxon>Actinomadura</taxon>
    </lineage>
</organism>
<reference evidence="3 4" key="1">
    <citation type="submission" date="2019-06" db="EMBL/GenBank/DDBJ databases">
        <title>Sequencing the genomes of 1000 actinobacteria strains.</title>
        <authorList>
            <person name="Klenk H.-P."/>
        </authorList>
    </citation>
    <scope>NUCLEOTIDE SEQUENCE [LARGE SCALE GENOMIC DNA]</scope>
    <source>
        <strain evidence="3 4">DSM 45043</strain>
    </source>
</reference>
<evidence type="ECO:0000313" key="3">
    <source>
        <dbReference type="EMBL" id="TQM72227.1"/>
    </source>
</evidence>
<dbReference type="GO" id="GO:0002161">
    <property type="term" value="F:aminoacyl-tRNA deacylase activity"/>
    <property type="evidence" value="ECO:0007669"/>
    <property type="project" value="InterPro"/>
</dbReference>
<dbReference type="InterPro" id="IPR036754">
    <property type="entry name" value="YbaK/aa-tRNA-synt-asso_dom_sf"/>
</dbReference>
<dbReference type="EMBL" id="VFPO01000001">
    <property type="protein sequence ID" value="TQM72227.1"/>
    <property type="molecule type" value="Genomic_DNA"/>
</dbReference>
<sequence>MKDALTIHRALLEWEAVHEIVRLPFALAHADELPRALGLPPERCLVTRVHSCDDHRGGRRFLAAVIVAAGGRPSAEAVRRAVGARSVRPARADLVNAATEYAAGLVCPLLLPDDMPVLIDRRVTEALPDDDVVYTATGEASTALGIRSRTLCALSHAEPAPLTSTPSTSLIAAPAPAPVSRPRR</sequence>
<dbReference type="Pfam" id="PF04073">
    <property type="entry name" value="tRNA_edit"/>
    <property type="match status" value="1"/>
</dbReference>